<dbReference type="InterPro" id="IPR023299">
    <property type="entry name" value="ATPase_P-typ_cyto_dom_N"/>
</dbReference>
<accession>A0A964T572</accession>
<dbReference type="RefSeq" id="WP_161141084.1">
    <property type="nucleotide sequence ID" value="NZ_SPKJ01000047.1"/>
</dbReference>
<dbReference type="Gene3D" id="3.30.70.100">
    <property type="match status" value="1"/>
</dbReference>
<dbReference type="PRINTS" id="PR00943">
    <property type="entry name" value="CUATPASE"/>
</dbReference>
<evidence type="ECO:0000256" key="2">
    <source>
        <dbReference type="ARBA" id="ARBA00006024"/>
    </source>
</evidence>
<dbReference type="InterPro" id="IPR059000">
    <property type="entry name" value="ATPase_P-type_domA"/>
</dbReference>
<dbReference type="CDD" id="cd00371">
    <property type="entry name" value="HMA"/>
    <property type="match status" value="1"/>
</dbReference>
<comment type="subcellular location">
    <subcellularLocation>
        <location evidence="1">Membrane</location>
    </subcellularLocation>
</comment>
<dbReference type="InterPro" id="IPR008250">
    <property type="entry name" value="ATPase_P-typ_transduc_dom_A_sf"/>
</dbReference>
<comment type="similarity">
    <text evidence="2">Belongs to the cation transport ATPase (P-type) (TC 3.A.3) family. Type IB subfamily.</text>
</comment>
<dbReference type="Gene3D" id="3.40.50.1000">
    <property type="entry name" value="HAD superfamily/HAD-like"/>
    <property type="match status" value="1"/>
</dbReference>
<feature type="transmembrane region" description="Helical" evidence="7">
    <location>
        <begin position="191"/>
        <end position="210"/>
    </location>
</feature>
<dbReference type="Proteomes" id="UP000773614">
    <property type="component" value="Unassembled WGS sequence"/>
</dbReference>
<dbReference type="PROSITE" id="PS00154">
    <property type="entry name" value="ATPASE_E1_E2"/>
    <property type="match status" value="1"/>
</dbReference>
<organism evidence="9 10">
    <name type="scientific">Propylenella binzhouense</name>
    <dbReference type="NCBI Taxonomy" id="2555902"/>
    <lineage>
        <taxon>Bacteria</taxon>
        <taxon>Pseudomonadati</taxon>
        <taxon>Pseudomonadota</taxon>
        <taxon>Alphaproteobacteria</taxon>
        <taxon>Hyphomicrobiales</taxon>
        <taxon>Propylenellaceae</taxon>
        <taxon>Propylenella</taxon>
    </lineage>
</organism>
<evidence type="ECO:0000256" key="3">
    <source>
        <dbReference type="ARBA" id="ARBA00022692"/>
    </source>
</evidence>
<dbReference type="GO" id="GO:0016887">
    <property type="term" value="F:ATP hydrolysis activity"/>
    <property type="evidence" value="ECO:0007669"/>
    <property type="project" value="InterPro"/>
</dbReference>
<dbReference type="NCBIfam" id="TIGR01494">
    <property type="entry name" value="ATPase_P-type"/>
    <property type="match status" value="1"/>
</dbReference>
<dbReference type="EMBL" id="SPKJ01000047">
    <property type="protein sequence ID" value="MYZ48736.1"/>
    <property type="molecule type" value="Genomic_DNA"/>
</dbReference>
<keyword evidence="10" id="KW-1185">Reference proteome</keyword>
<dbReference type="InterPro" id="IPR001757">
    <property type="entry name" value="P_typ_ATPase"/>
</dbReference>
<dbReference type="PROSITE" id="PS50846">
    <property type="entry name" value="HMA_2"/>
    <property type="match status" value="1"/>
</dbReference>
<dbReference type="Gene3D" id="2.70.150.10">
    <property type="entry name" value="Calcium-transporting ATPase, cytoplasmic transduction domain A"/>
    <property type="match status" value="1"/>
</dbReference>
<dbReference type="SUPFAM" id="SSF81660">
    <property type="entry name" value="Metal cation-transporting ATPase, ATP-binding domain N"/>
    <property type="match status" value="1"/>
</dbReference>
<evidence type="ECO:0000256" key="7">
    <source>
        <dbReference type="SAM" id="Phobius"/>
    </source>
</evidence>
<dbReference type="InterPro" id="IPR006121">
    <property type="entry name" value="HMA_dom"/>
</dbReference>
<dbReference type="Pfam" id="PF00122">
    <property type="entry name" value="E1-E2_ATPase"/>
    <property type="match status" value="1"/>
</dbReference>
<dbReference type="GO" id="GO:0015662">
    <property type="term" value="F:P-type ion transporter activity"/>
    <property type="evidence" value="ECO:0007669"/>
    <property type="project" value="UniProtKB-ARBA"/>
</dbReference>
<dbReference type="AlphaFoldDB" id="A0A964T572"/>
<evidence type="ECO:0000313" key="10">
    <source>
        <dbReference type="Proteomes" id="UP000773614"/>
    </source>
</evidence>
<feature type="non-terminal residue" evidence="9">
    <location>
        <position position="507"/>
    </location>
</feature>
<dbReference type="InterPro" id="IPR017969">
    <property type="entry name" value="Heavy-metal-associated_CS"/>
</dbReference>
<keyword evidence="4" id="KW-0479">Metal-binding</keyword>
<evidence type="ECO:0000313" key="9">
    <source>
        <dbReference type="EMBL" id="MYZ48736.1"/>
    </source>
</evidence>
<dbReference type="InterPro" id="IPR036163">
    <property type="entry name" value="HMA_dom_sf"/>
</dbReference>
<dbReference type="SUPFAM" id="SSF81653">
    <property type="entry name" value="Calcium ATPase, transduction domain A"/>
    <property type="match status" value="1"/>
</dbReference>
<feature type="domain" description="HMA" evidence="8">
    <location>
        <begin position="41"/>
        <end position="107"/>
    </location>
</feature>
<evidence type="ECO:0000256" key="4">
    <source>
        <dbReference type="ARBA" id="ARBA00022723"/>
    </source>
</evidence>
<reference evidence="9" key="1">
    <citation type="submission" date="2019-03" db="EMBL/GenBank/DDBJ databases">
        <title>Afifella sp. nov., isolated from activated sludge.</title>
        <authorList>
            <person name="Li Q."/>
            <person name="Liu Y."/>
        </authorList>
    </citation>
    <scope>NUCLEOTIDE SEQUENCE</scope>
    <source>
        <strain evidence="9">L72</strain>
    </source>
</reference>
<keyword evidence="5 7" id="KW-1133">Transmembrane helix</keyword>
<sequence>MTTSSRDLVSGAGCCPTPPVAVGGRATVDASFVRPNADGSAHLDFLVPEMHCAACLTRLERGLGALPGVAKARANLTSRRVGVDFDPAAADPDAMLAAIEAAGYTARPFDVAAFDASGEDEVGRELLRSLAVAGFAAGNVMLLSVSVWSGADAATRDLFHWISALIALPAIAYAGRPFFRSALKAVAGGTLNMDVPIALGVTLAAAMSLYETATGGAHAWFDAAITLLFFLLVGRYLDHRMRDVARSAAAKLMSLSAKSARRLDPDGAVSHVPVSEIEPGNRVEIAAGERVPLDGVIVSGASDIDRSMLTGEPEPERVAVSDGVYAGTMNLTGPLVVAVTKKAGDTLLADIVRLMEAAERTQGRFVRIADRASRLYAPAVHLLALVTAVAWILAGAGWHAALAAGVAVLIITCPCALGLAVPAVQVVAGGHLLRRGIMLKDGNALEKLAAVDTIVFDKTGTLTEGEPRLVEGPAGSEREWAVAAALGRASRHPLARALAGAAEARGV</sequence>
<feature type="transmembrane region" description="Helical" evidence="7">
    <location>
        <begin position="375"/>
        <end position="394"/>
    </location>
</feature>
<name>A0A964T572_9HYPH</name>
<evidence type="ECO:0000256" key="5">
    <source>
        <dbReference type="ARBA" id="ARBA00022989"/>
    </source>
</evidence>
<dbReference type="SUPFAM" id="SSF55008">
    <property type="entry name" value="HMA, heavy metal-associated domain"/>
    <property type="match status" value="1"/>
</dbReference>
<dbReference type="GO" id="GO:0016020">
    <property type="term" value="C:membrane"/>
    <property type="evidence" value="ECO:0007669"/>
    <property type="project" value="UniProtKB-SubCell"/>
</dbReference>
<evidence type="ECO:0000256" key="1">
    <source>
        <dbReference type="ARBA" id="ARBA00004370"/>
    </source>
</evidence>
<dbReference type="InterPro" id="IPR018303">
    <property type="entry name" value="ATPase_P-typ_P_site"/>
</dbReference>
<evidence type="ECO:0000259" key="8">
    <source>
        <dbReference type="PROSITE" id="PS50846"/>
    </source>
</evidence>
<protein>
    <submittedName>
        <fullName evidence="9">Heavy metal translocating P-type ATPase</fullName>
    </submittedName>
</protein>
<evidence type="ECO:0000256" key="6">
    <source>
        <dbReference type="ARBA" id="ARBA00023136"/>
    </source>
</evidence>
<keyword evidence="3 7" id="KW-0812">Transmembrane</keyword>
<feature type="transmembrane region" description="Helical" evidence="7">
    <location>
        <begin position="216"/>
        <end position="237"/>
    </location>
</feature>
<dbReference type="Pfam" id="PF00403">
    <property type="entry name" value="HMA"/>
    <property type="match status" value="1"/>
</dbReference>
<dbReference type="Gene3D" id="3.40.1110.10">
    <property type="entry name" value="Calcium-transporting ATPase, cytoplasmic domain N"/>
    <property type="match status" value="1"/>
</dbReference>
<feature type="transmembrane region" description="Helical" evidence="7">
    <location>
        <begin position="400"/>
        <end position="428"/>
    </location>
</feature>
<dbReference type="InterPro" id="IPR023298">
    <property type="entry name" value="ATPase_P-typ_TM_dom_sf"/>
</dbReference>
<dbReference type="GO" id="GO:0005524">
    <property type="term" value="F:ATP binding"/>
    <property type="evidence" value="ECO:0007669"/>
    <property type="project" value="InterPro"/>
</dbReference>
<keyword evidence="6 7" id="KW-0472">Membrane</keyword>
<dbReference type="PANTHER" id="PTHR46594">
    <property type="entry name" value="P-TYPE CATION-TRANSPORTING ATPASE"/>
    <property type="match status" value="1"/>
</dbReference>
<dbReference type="InterPro" id="IPR023214">
    <property type="entry name" value="HAD_sf"/>
</dbReference>
<proteinExistence type="inferred from homology"/>
<dbReference type="GO" id="GO:0046872">
    <property type="term" value="F:metal ion binding"/>
    <property type="evidence" value="ECO:0007669"/>
    <property type="project" value="UniProtKB-KW"/>
</dbReference>
<dbReference type="FunFam" id="2.70.150.10:FF:000002">
    <property type="entry name" value="Copper-transporting ATPase 1, putative"/>
    <property type="match status" value="1"/>
</dbReference>
<comment type="caution">
    <text evidence="9">The sequence shown here is derived from an EMBL/GenBank/DDBJ whole genome shotgun (WGS) entry which is preliminary data.</text>
</comment>
<dbReference type="SUPFAM" id="SSF81665">
    <property type="entry name" value="Calcium ATPase, transmembrane domain M"/>
    <property type="match status" value="1"/>
</dbReference>
<feature type="transmembrane region" description="Helical" evidence="7">
    <location>
        <begin position="126"/>
        <end position="146"/>
    </location>
</feature>
<dbReference type="PANTHER" id="PTHR46594:SF4">
    <property type="entry name" value="P-TYPE CATION-TRANSPORTING ATPASE"/>
    <property type="match status" value="1"/>
</dbReference>
<dbReference type="PROSITE" id="PS01047">
    <property type="entry name" value="HMA_1"/>
    <property type="match status" value="1"/>
</dbReference>
<dbReference type="OrthoDB" id="391538at2"/>
<gene>
    <name evidence="9" type="ORF">E4O86_13550</name>
</gene>
<dbReference type="Pfam" id="PF00702">
    <property type="entry name" value="Hydrolase"/>
    <property type="match status" value="1"/>
</dbReference>
<feature type="transmembrane region" description="Helical" evidence="7">
    <location>
        <begin position="158"/>
        <end position="179"/>
    </location>
</feature>